<reference evidence="2 3" key="2">
    <citation type="submission" date="2018-11" db="EMBL/GenBank/DDBJ databases">
        <authorList>
            <consortium name="Pathogen Informatics"/>
        </authorList>
    </citation>
    <scope>NUCLEOTIDE SEQUENCE [LARGE SCALE GENOMIC DNA]</scope>
</reference>
<reference evidence="4" key="1">
    <citation type="submission" date="2016-06" db="UniProtKB">
        <authorList>
            <consortium name="WormBaseParasite"/>
        </authorList>
    </citation>
    <scope>IDENTIFICATION</scope>
</reference>
<dbReference type="EMBL" id="UYRT01100432">
    <property type="protein sequence ID" value="VDN42544.1"/>
    <property type="molecule type" value="Genomic_DNA"/>
</dbReference>
<name>A0A183ETB8_9BILA</name>
<gene>
    <name evidence="2" type="ORF">GPUH_LOCUS24210</name>
</gene>
<accession>A0A183ETB8</accession>
<evidence type="ECO:0000313" key="2">
    <source>
        <dbReference type="EMBL" id="VDN42544.1"/>
    </source>
</evidence>
<sequence length="119" mass="12896">MTELPLRTVTRRRVALNNVNPEGGSHGPEEDESKSRLPKASPFSPFSTLSASLWSSAQRTLSGVTTTFAAPENNSSELSPSPPPPSLKPSEEMPSRDRTAEFRTTAKSYQVAFCVLCSI</sequence>
<dbReference type="Proteomes" id="UP000271098">
    <property type="component" value="Unassembled WGS sequence"/>
</dbReference>
<proteinExistence type="predicted"/>
<dbReference type="WBParaSite" id="GPUH_0002423901-mRNA-1">
    <property type="protein sequence ID" value="GPUH_0002423901-mRNA-1"/>
    <property type="gene ID" value="GPUH_0002423901"/>
</dbReference>
<evidence type="ECO:0000313" key="4">
    <source>
        <dbReference type="WBParaSite" id="GPUH_0002423901-mRNA-1"/>
    </source>
</evidence>
<evidence type="ECO:0000313" key="3">
    <source>
        <dbReference type="Proteomes" id="UP000271098"/>
    </source>
</evidence>
<dbReference type="AlphaFoldDB" id="A0A183ETB8"/>
<feature type="compositionally biased region" description="Basic and acidic residues" evidence="1">
    <location>
        <begin position="89"/>
        <end position="101"/>
    </location>
</feature>
<keyword evidence="3" id="KW-1185">Reference proteome</keyword>
<protein>
    <submittedName>
        <fullName evidence="4">Syntaxin-5_N domain-containing protein</fullName>
    </submittedName>
</protein>
<evidence type="ECO:0000256" key="1">
    <source>
        <dbReference type="SAM" id="MobiDB-lite"/>
    </source>
</evidence>
<feature type="region of interest" description="Disordered" evidence="1">
    <location>
        <begin position="1"/>
        <end position="45"/>
    </location>
</feature>
<organism evidence="4">
    <name type="scientific">Gongylonema pulchrum</name>
    <dbReference type="NCBI Taxonomy" id="637853"/>
    <lineage>
        <taxon>Eukaryota</taxon>
        <taxon>Metazoa</taxon>
        <taxon>Ecdysozoa</taxon>
        <taxon>Nematoda</taxon>
        <taxon>Chromadorea</taxon>
        <taxon>Rhabditida</taxon>
        <taxon>Spirurina</taxon>
        <taxon>Spiruromorpha</taxon>
        <taxon>Spiruroidea</taxon>
        <taxon>Gongylonematidae</taxon>
        <taxon>Gongylonema</taxon>
    </lineage>
</organism>
<feature type="region of interest" description="Disordered" evidence="1">
    <location>
        <begin position="65"/>
        <end position="101"/>
    </location>
</feature>